<dbReference type="PANTHER" id="PTHR14009">
    <property type="entry name" value="LEUCINE ZIPPER-EF-HAND CONTAINING TRANSMEMBRANE PROTEIN"/>
    <property type="match status" value="1"/>
</dbReference>
<accession>A0A067KME9</accession>
<dbReference type="AlphaFoldDB" id="A0A067KME9"/>
<gene>
    <name evidence="2" type="ORF">JCGZ_06328</name>
</gene>
<protein>
    <submittedName>
        <fullName evidence="2">Uncharacterized protein</fullName>
    </submittedName>
</protein>
<dbReference type="PANTHER" id="PTHR14009:SF34">
    <property type="entry name" value="LETM1 RBD DOMAIN-CONTAINING PROTEIN"/>
    <property type="match status" value="1"/>
</dbReference>
<proteinExistence type="predicted"/>
<organism evidence="2 3">
    <name type="scientific">Jatropha curcas</name>
    <name type="common">Barbados nut</name>
    <dbReference type="NCBI Taxonomy" id="180498"/>
    <lineage>
        <taxon>Eukaryota</taxon>
        <taxon>Viridiplantae</taxon>
        <taxon>Streptophyta</taxon>
        <taxon>Embryophyta</taxon>
        <taxon>Tracheophyta</taxon>
        <taxon>Spermatophyta</taxon>
        <taxon>Magnoliopsida</taxon>
        <taxon>eudicotyledons</taxon>
        <taxon>Gunneridae</taxon>
        <taxon>Pentapetalae</taxon>
        <taxon>rosids</taxon>
        <taxon>fabids</taxon>
        <taxon>Malpighiales</taxon>
        <taxon>Euphorbiaceae</taxon>
        <taxon>Crotonoideae</taxon>
        <taxon>Jatropheae</taxon>
        <taxon>Jatropha</taxon>
    </lineage>
</organism>
<evidence type="ECO:0000313" key="2">
    <source>
        <dbReference type="EMBL" id="KDP37272.1"/>
    </source>
</evidence>
<sequence length="639" mass="71737">MGEAGNKEVEFNRVNCLVWVLHESAASFSLAVQSLGLAGSSSELTMAWNGKDVHEWHKRIAYQVAVYALLKTAIEVEMLLSLDRHKNAFPVKEILTSKINLVGEYIESLLNMKHAHLVQWFRVVELPRIVSFFTPLLKKWSMEYAGSGVAGIIVATSCCAAVGKLGSGRISCPLFIFSIEDVLIELLDLSHSLVEVDKLHQLATEAGFELNFLFHFGAKFMPCNKIEELEFWIGLAQQKLSAALYKEILVGGIENSHENANSAVHESLLVQADSLATLGLFTYLGKKTRLFLSKMSVKDLDELVKDFLNYLECGILFTHPELASISAYESFMEVVTEEIGWLDFYATCFPLSKRERKRSKQHPIQAEKEIILFTVFTVCYDVFSGFAHFSRSTQQSLDAESLEFLLRSQSLLTVCLEDYRAVYDRYPELRKIAEVGASDHTLSVGIRAADKLSVQLEAQQRSNELTLQGCLKVKSREGNPRKDLEAAPSTSTKSSHLHESLLRRYSAKLVSTSTDVWMGTQLLFVDIMDALELLLKQVRGQRVSKRERRKLKRTLNDIATLIPITILMLLPVSAVGHAAMLAAIQRYMPRLIPSPYSSERLDVVKQLNRAKKIEVLSLSNLQDPSCRINLEDPSANSDV</sequence>
<dbReference type="InterPro" id="IPR044202">
    <property type="entry name" value="LETM1/MDM38-like"/>
</dbReference>
<feature type="transmembrane region" description="Helical" evidence="1">
    <location>
        <begin position="555"/>
        <end position="584"/>
    </location>
</feature>
<dbReference type="GO" id="GO:0030003">
    <property type="term" value="P:intracellular monoatomic cation homeostasis"/>
    <property type="evidence" value="ECO:0007669"/>
    <property type="project" value="TreeGrafter"/>
</dbReference>
<evidence type="ECO:0000256" key="1">
    <source>
        <dbReference type="SAM" id="Phobius"/>
    </source>
</evidence>
<dbReference type="Proteomes" id="UP000027138">
    <property type="component" value="Unassembled WGS sequence"/>
</dbReference>
<keyword evidence="1" id="KW-0472">Membrane</keyword>
<dbReference type="STRING" id="180498.A0A067KME9"/>
<keyword evidence="1" id="KW-1133">Transmembrane helix</keyword>
<keyword evidence="3" id="KW-1185">Reference proteome</keyword>
<dbReference type="EMBL" id="KK914415">
    <property type="protein sequence ID" value="KDP37272.1"/>
    <property type="molecule type" value="Genomic_DNA"/>
</dbReference>
<dbReference type="OrthoDB" id="275278at2759"/>
<keyword evidence="1" id="KW-0812">Transmembrane</keyword>
<evidence type="ECO:0000313" key="3">
    <source>
        <dbReference type="Proteomes" id="UP000027138"/>
    </source>
</evidence>
<dbReference type="GO" id="GO:0005743">
    <property type="term" value="C:mitochondrial inner membrane"/>
    <property type="evidence" value="ECO:0007669"/>
    <property type="project" value="InterPro"/>
</dbReference>
<name>A0A067KME9_JATCU</name>
<reference evidence="2 3" key="1">
    <citation type="journal article" date="2014" name="PLoS ONE">
        <title>Global Analysis of Gene Expression Profiles in Physic Nut (Jatropha curcas L.) Seedlings Exposed to Salt Stress.</title>
        <authorList>
            <person name="Zhang L."/>
            <person name="Zhang C."/>
            <person name="Wu P."/>
            <person name="Chen Y."/>
            <person name="Li M."/>
            <person name="Jiang H."/>
            <person name="Wu G."/>
        </authorList>
    </citation>
    <scope>NUCLEOTIDE SEQUENCE [LARGE SCALE GENOMIC DNA]</scope>
    <source>
        <strain evidence="3">cv. GZQX0401</strain>
        <tissue evidence="2">Young leaves</tissue>
    </source>
</reference>